<comment type="caution">
    <text evidence="2">The sequence shown here is derived from an EMBL/GenBank/DDBJ whole genome shotgun (WGS) entry which is preliminary data.</text>
</comment>
<evidence type="ECO:0000313" key="2">
    <source>
        <dbReference type="EMBL" id="GAA3177935.1"/>
    </source>
</evidence>
<evidence type="ECO:0000256" key="1">
    <source>
        <dbReference type="SAM" id="MobiDB-lite"/>
    </source>
</evidence>
<proteinExistence type="predicted"/>
<sequence>MSSRENATEWFPSDRTTPFLRRVRTLASELLVHLVEPGETWETDYAGCLLMVDLPEVPDGKWPVITNHIQVRWDDGFLGGYWGDTYLWDDFDERDEEALVVRGVPMTDDEAAEVAVSWLARQLRRPLDHQVWKKGDRVVAEKWVLSDTGREVGRRGGRRASRGSPTSTTRLRPTDAQRPPGGQS</sequence>
<evidence type="ECO:0000313" key="3">
    <source>
        <dbReference type="Proteomes" id="UP001499924"/>
    </source>
</evidence>
<organism evidence="2 3">
    <name type="scientific">Blastococcus jejuensis</name>
    <dbReference type="NCBI Taxonomy" id="351224"/>
    <lineage>
        <taxon>Bacteria</taxon>
        <taxon>Bacillati</taxon>
        <taxon>Actinomycetota</taxon>
        <taxon>Actinomycetes</taxon>
        <taxon>Geodermatophilales</taxon>
        <taxon>Geodermatophilaceae</taxon>
        <taxon>Blastococcus</taxon>
    </lineage>
</organism>
<keyword evidence="3" id="KW-1185">Reference proteome</keyword>
<reference evidence="3" key="1">
    <citation type="journal article" date="2019" name="Int. J. Syst. Evol. Microbiol.">
        <title>The Global Catalogue of Microorganisms (GCM) 10K type strain sequencing project: providing services to taxonomists for standard genome sequencing and annotation.</title>
        <authorList>
            <consortium name="The Broad Institute Genomics Platform"/>
            <consortium name="The Broad Institute Genome Sequencing Center for Infectious Disease"/>
            <person name="Wu L."/>
            <person name="Ma J."/>
        </authorList>
    </citation>
    <scope>NUCLEOTIDE SEQUENCE [LARGE SCALE GENOMIC DNA]</scope>
    <source>
        <strain evidence="3">JCM 15614</strain>
    </source>
</reference>
<dbReference type="Proteomes" id="UP001499924">
    <property type="component" value="Unassembled WGS sequence"/>
</dbReference>
<protein>
    <submittedName>
        <fullName evidence="2">Uncharacterized protein</fullName>
    </submittedName>
</protein>
<dbReference type="RefSeq" id="WP_344690259.1">
    <property type="nucleotide sequence ID" value="NZ_BAAAVV010000009.1"/>
</dbReference>
<accession>A0ABP6PLU8</accession>
<gene>
    <name evidence="2" type="ORF">GCM10010531_34690</name>
</gene>
<feature type="region of interest" description="Disordered" evidence="1">
    <location>
        <begin position="150"/>
        <end position="184"/>
    </location>
</feature>
<name>A0ABP6PLU8_9ACTN</name>
<dbReference type="EMBL" id="BAAAVV010000009">
    <property type="protein sequence ID" value="GAA3177935.1"/>
    <property type="molecule type" value="Genomic_DNA"/>
</dbReference>